<accession>A0ABQ1ULY0</accession>
<organism evidence="7 8">
    <name type="scientific">Williamsia phyllosphaerae</name>
    <dbReference type="NCBI Taxonomy" id="885042"/>
    <lineage>
        <taxon>Bacteria</taxon>
        <taxon>Bacillati</taxon>
        <taxon>Actinomycetota</taxon>
        <taxon>Actinomycetes</taxon>
        <taxon>Mycobacteriales</taxon>
        <taxon>Nocardiaceae</taxon>
        <taxon>Williamsia</taxon>
    </lineage>
</organism>
<keyword evidence="3" id="KW-0813">Transport</keyword>
<comment type="subcellular location">
    <subcellularLocation>
        <location evidence="1">Cell envelope</location>
    </subcellularLocation>
</comment>
<evidence type="ECO:0000256" key="5">
    <source>
        <dbReference type="SAM" id="SignalP"/>
    </source>
</evidence>
<evidence type="ECO:0000313" key="7">
    <source>
        <dbReference type="EMBL" id="GGF21057.1"/>
    </source>
</evidence>
<keyword evidence="8" id="KW-1185">Reference proteome</keyword>
<gene>
    <name evidence="7" type="ORF">GCM10007298_16260</name>
</gene>
<evidence type="ECO:0000259" key="6">
    <source>
        <dbReference type="PROSITE" id="PS50983"/>
    </source>
</evidence>
<proteinExistence type="inferred from homology"/>
<evidence type="ECO:0000256" key="4">
    <source>
        <dbReference type="ARBA" id="ARBA00022729"/>
    </source>
</evidence>
<keyword evidence="4 5" id="KW-0732">Signal</keyword>
<evidence type="ECO:0000256" key="1">
    <source>
        <dbReference type="ARBA" id="ARBA00004196"/>
    </source>
</evidence>
<comment type="similarity">
    <text evidence="2">Belongs to the bacterial solute-binding protein 8 family.</text>
</comment>
<protein>
    <submittedName>
        <fullName evidence="7">ABC transporter substrate-binding protein</fullName>
    </submittedName>
</protein>
<evidence type="ECO:0000256" key="2">
    <source>
        <dbReference type="ARBA" id="ARBA00008814"/>
    </source>
</evidence>
<evidence type="ECO:0000256" key="3">
    <source>
        <dbReference type="ARBA" id="ARBA00022448"/>
    </source>
</evidence>
<evidence type="ECO:0000313" key="8">
    <source>
        <dbReference type="Proteomes" id="UP000632454"/>
    </source>
</evidence>
<dbReference type="SUPFAM" id="SSF53807">
    <property type="entry name" value="Helical backbone' metal receptor"/>
    <property type="match status" value="1"/>
</dbReference>
<dbReference type="RefSeq" id="WP_188488572.1">
    <property type="nucleotide sequence ID" value="NZ_BMCS01000001.1"/>
</dbReference>
<dbReference type="Proteomes" id="UP000632454">
    <property type="component" value="Unassembled WGS sequence"/>
</dbReference>
<sequence>MHRRLSVAVTAVAATLVLGATAACSPPSEDSATESSASVEPGALPVTIDHRYGSTEIETAASRVATLGPGDADTLLALGITPTTMVPFSDPTEKTVVTPWNKDLLGENRPVILAGASQDLASAVTKAIATNPQLIVAVNNAVTQNVYDNLAKVTDTIVRPAQYEDWQVPWTASTTEIGTAVGKPEETKKLVADTEQKFADAKAANPQLAGRTSAVILGSTGGGVSIYSPGDGRGQILTNLGMTFPESLKSTITNGFYGSISDENLNLLGGLDKLVVTDYAGSTEKLKANPAFTNLDVVKRGDVVYVDAETGSAMSVPTVLTIPWVLDKLVPQLAS</sequence>
<dbReference type="Pfam" id="PF01497">
    <property type="entry name" value="Peripla_BP_2"/>
    <property type="match status" value="1"/>
</dbReference>
<dbReference type="PROSITE" id="PS50983">
    <property type="entry name" value="FE_B12_PBP"/>
    <property type="match status" value="1"/>
</dbReference>
<comment type="caution">
    <text evidence="7">The sequence shown here is derived from an EMBL/GenBank/DDBJ whole genome shotgun (WGS) entry which is preliminary data.</text>
</comment>
<dbReference type="InterPro" id="IPR002491">
    <property type="entry name" value="ABC_transptr_periplasmic_BD"/>
</dbReference>
<feature type="signal peptide" evidence="5">
    <location>
        <begin position="1"/>
        <end position="22"/>
    </location>
</feature>
<dbReference type="Gene3D" id="3.40.50.1980">
    <property type="entry name" value="Nitrogenase molybdenum iron protein domain"/>
    <property type="match status" value="2"/>
</dbReference>
<name>A0ABQ1ULY0_9NOCA</name>
<dbReference type="EMBL" id="BMCS01000001">
    <property type="protein sequence ID" value="GGF21057.1"/>
    <property type="molecule type" value="Genomic_DNA"/>
</dbReference>
<dbReference type="PANTHER" id="PTHR30532">
    <property type="entry name" value="IRON III DICITRATE-BINDING PERIPLASMIC PROTEIN"/>
    <property type="match status" value="1"/>
</dbReference>
<dbReference type="PROSITE" id="PS51257">
    <property type="entry name" value="PROKAR_LIPOPROTEIN"/>
    <property type="match status" value="1"/>
</dbReference>
<dbReference type="InterPro" id="IPR051313">
    <property type="entry name" value="Bact_iron-sidero_bind"/>
</dbReference>
<reference evidence="8" key="1">
    <citation type="journal article" date="2019" name="Int. J. Syst. Evol. Microbiol.">
        <title>The Global Catalogue of Microorganisms (GCM) 10K type strain sequencing project: providing services to taxonomists for standard genome sequencing and annotation.</title>
        <authorList>
            <consortium name="The Broad Institute Genomics Platform"/>
            <consortium name="The Broad Institute Genome Sequencing Center for Infectious Disease"/>
            <person name="Wu L."/>
            <person name="Ma J."/>
        </authorList>
    </citation>
    <scope>NUCLEOTIDE SEQUENCE [LARGE SCALE GENOMIC DNA]</scope>
    <source>
        <strain evidence="8">CCM 7855</strain>
    </source>
</reference>
<feature type="chain" id="PRO_5046181405" evidence="5">
    <location>
        <begin position="23"/>
        <end position="335"/>
    </location>
</feature>
<dbReference type="PANTHER" id="PTHR30532:SF24">
    <property type="entry name" value="FERRIC ENTEROBACTIN-BINDING PERIPLASMIC PROTEIN FEPB"/>
    <property type="match status" value="1"/>
</dbReference>
<feature type="domain" description="Fe/B12 periplasmic-binding" evidence="6">
    <location>
        <begin position="63"/>
        <end position="335"/>
    </location>
</feature>